<organism evidence="1">
    <name type="scientific">viral metagenome</name>
    <dbReference type="NCBI Taxonomy" id="1070528"/>
    <lineage>
        <taxon>unclassified sequences</taxon>
        <taxon>metagenomes</taxon>
        <taxon>organismal metagenomes</taxon>
    </lineage>
</organism>
<sequence length="241" mass="27762">MFYVIYRLSDSGSGFPQHLNIDKMTCFRNFMDVFQDTKIVVIADNCSQLTISKINKYPLEIIETSLGNSGSLKYAFDFALQNYLYENDVVYFVEDDFLHLKGSKELLLEGLSLAHYASLYDHLDKYMDPSQNPYIKGGGEITKVMLTRNSHWKITNSTTQTFCTRMGTLRADKEILYKYNFKGDMPDSFNTFIELNKNKRILVTCIPGNSTTVDSFMSPLISWNDVIKKYRGDDFIGKTHN</sequence>
<evidence type="ECO:0000313" key="1">
    <source>
        <dbReference type="EMBL" id="QJH96237.1"/>
    </source>
</evidence>
<name>A0A6M3XG30_9ZZZZ</name>
<protein>
    <recommendedName>
        <fullName evidence="2">Glycosyltransferase</fullName>
    </recommendedName>
</protein>
<evidence type="ECO:0008006" key="2">
    <source>
        <dbReference type="Google" id="ProtNLM"/>
    </source>
</evidence>
<dbReference type="EMBL" id="MT144644">
    <property type="protein sequence ID" value="QJH96237.1"/>
    <property type="molecule type" value="Genomic_DNA"/>
</dbReference>
<reference evidence="1" key="1">
    <citation type="submission" date="2020-03" db="EMBL/GenBank/DDBJ databases">
        <title>The deep terrestrial virosphere.</title>
        <authorList>
            <person name="Holmfeldt K."/>
            <person name="Nilsson E."/>
            <person name="Simone D."/>
            <person name="Lopez-Fernandez M."/>
            <person name="Wu X."/>
            <person name="de Brujin I."/>
            <person name="Lundin D."/>
            <person name="Andersson A."/>
            <person name="Bertilsson S."/>
            <person name="Dopson M."/>
        </authorList>
    </citation>
    <scope>NUCLEOTIDE SEQUENCE</scope>
    <source>
        <strain evidence="1">TM448B00673</strain>
    </source>
</reference>
<accession>A0A6M3XG30</accession>
<dbReference type="AlphaFoldDB" id="A0A6M3XG30"/>
<proteinExistence type="predicted"/>
<gene>
    <name evidence="1" type="ORF">TM448B00673_0008</name>
</gene>